<organism evidence="4 5">
    <name type="scientific">Teratosphaeria destructans</name>
    <dbReference type="NCBI Taxonomy" id="418781"/>
    <lineage>
        <taxon>Eukaryota</taxon>
        <taxon>Fungi</taxon>
        <taxon>Dikarya</taxon>
        <taxon>Ascomycota</taxon>
        <taxon>Pezizomycotina</taxon>
        <taxon>Dothideomycetes</taxon>
        <taxon>Dothideomycetidae</taxon>
        <taxon>Mycosphaerellales</taxon>
        <taxon>Teratosphaeriaceae</taxon>
        <taxon>Teratosphaeria</taxon>
    </lineage>
</organism>
<accession>A0A9W7SWW4</accession>
<dbReference type="EMBL" id="RIBY02000780">
    <property type="protein sequence ID" value="KAH9837424.1"/>
    <property type="molecule type" value="Genomic_DNA"/>
</dbReference>
<dbReference type="Proteomes" id="UP001138500">
    <property type="component" value="Unassembled WGS sequence"/>
</dbReference>
<dbReference type="Gene3D" id="3.40.50.720">
    <property type="entry name" value="NAD(P)-binding Rossmann-like Domain"/>
    <property type="match status" value="1"/>
</dbReference>
<feature type="domain" description="NmrA-like" evidence="3">
    <location>
        <begin position="19"/>
        <end position="165"/>
    </location>
</feature>
<dbReference type="PANTHER" id="PTHR47706">
    <property type="entry name" value="NMRA-LIKE FAMILY PROTEIN"/>
    <property type="match status" value="1"/>
</dbReference>
<dbReference type="InterPro" id="IPR051609">
    <property type="entry name" value="NmrA/Isoflavone_reductase-like"/>
</dbReference>
<dbReference type="InterPro" id="IPR008030">
    <property type="entry name" value="NmrA-like"/>
</dbReference>
<keyword evidence="2" id="KW-0560">Oxidoreductase</keyword>
<dbReference type="PANTHER" id="PTHR47706:SF7">
    <property type="entry name" value="CIPA-LIKE, PUTATIVE (AFU_ORTHOLOGUE AFUA_1G01630)-RELATED"/>
    <property type="match status" value="1"/>
</dbReference>
<reference evidence="4 5" key="1">
    <citation type="journal article" date="2018" name="IMA Fungus">
        <title>IMA Genome-F 10: Nine draft genome sequences of Claviceps purpurea s.lat., including C. arundinis, C. humidiphila, and C. cf. spartinae, pseudomolecules for the pitch canker pathogen Fusarium circinatum, draft genome of Davidsoniella eucalypti, Grosmannia galeiformis, Quambalaria eucalypti, and Teratosphaeria destructans.</title>
        <authorList>
            <person name="Wingfield B.D."/>
            <person name="Liu M."/>
            <person name="Nguyen H.D."/>
            <person name="Lane F.A."/>
            <person name="Morgan S.W."/>
            <person name="De Vos L."/>
            <person name="Wilken P.M."/>
            <person name="Duong T.A."/>
            <person name="Aylward J."/>
            <person name="Coetzee M.P."/>
            <person name="Dadej K."/>
            <person name="De Beer Z.W."/>
            <person name="Findlay W."/>
            <person name="Havenga M."/>
            <person name="Kolarik M."/>
            <person name="Menzies J.G."/>
            <person name="Naidoo K."/>
            <person name="Pochopski O."/>
            <person name="Shoukouhi P."/>
            <person name="Santana Q.C."/>
            <person name="Seifert K.A."/>
            <person name="Soal N."/>
            <person name="Steenkamp E.T."/>
            <person name="Tatham C.T."/>
            <person name="van der Nest M.A."/>
            <person name="Wingfield M.J."/>
        </authorList>
    </citation>
    <scope>NUCLEOTIDE SEQUENCE [LARGE SCALE GENOMIC DNA]</scope>
    <source>
        <strain evidence="4">CMW44962</strain>
    </source>
</reference>
<evidence type="ECO:0000256" key="2">
    <source>
        <dbReference type="ARBA" id="ARBA00023002"/>
    </source>
</evidence>
<sequence length="198" mass="21325">MAQSSASQPPSGTKNKIENVAIVGATGTIGQHITPALLQTNHHSITALTRIGSSTIKAFPPGINIAKVDYNDETSIAEALENQDFLIITLSVQAPPDTQSKLIRAAAKAGVKWIMPNEYSPPFAESEALGKATGFHNRIVSTRKQIEGAGLAWTSLQCGFWYEFSLSGSPTRYGFDFAQKSLTLFDDGQAKINQSTWP</sequence>
<name>A0A9W7SWW4_9PEZI</name>
<keyword evidence="1" id="KW-0521">NADP</keyword>
<dbReference type="OrthoDB" id="419598at2759"/>
<evidence type="ECO:0000256" key="1">
    <source>
        <dbReference type="ARBA" id="ARBA00022857"/>
    </source>
</evidence>
<protein>
    <submittedName>
        <fullName evidence="4">Oxidoreductase CipA</fullName>
    </submittedName>
</protein>
<dbReference type="AlphaFoldDB" id="A0A9W7SWW4"/>
<evidence type="ECO:0000259" key="3">
    <source>
        <dbReference type="Pfam" id="PF05368"/>
    </source>
</evidence>
<dbReference type="SUPFAM" id="SSF51735">
    <property type="entry name" value="NAD(P)-binding Rossmann-fold domains"/>
    <property type="match status" value="1"/>
</dbReference>
<dbReference type="Pfam" id="PF05368">
    <property type="entry name" value="NmrA"/>
    <property type="match status" value="1"/>
</dbReference>
<evidence type="ECO:0000313" key="5">
    <source>
        <dbReference type="Proteomes" id="UP001138500"/>
    </source>
</evidence>
<gene>
    <name evidence="4" type="ORF">Tdes44962_MAKER08348</name>
</gene>
<proteinExistence type="predicted"/>
<evidence type="ECO:0000313" key="4">
    <source>
        <dbReference type="EMBL" id="KAH9837424.1"/>
    </source>
</evidence>
<dbReference type="InterPro" id="IPR036291">
    <property type="entry name" value="NAD(P)-bd_dom_sf"/>
</dbReference>
<comment type="caution">
    <text evidence="4">The sequence shown here is derived from an EMBL/GenBank/DDBJ whole genome shotgun (WGS) entry which is preliminary data.</text>
</comment>
<keyword evidence="5" id="KW-1185">Reference proteome</keyword>
<reference evidence="4 5" key="2">
    <citation type="journal article" date="2021" name="Curr. Genet.">
        <title>Genetic response to nitrogen starvation in the aggressive Eucalyptus foliar pathogen Teratosphaeria destructans.</title>
        <authorList>
            <person name="Havenga M."/>
            <person name="Wingfield B.D."/>
            <person name="Wingfield M.J."/>
            <person name="Dreyer L.L."/>
            <person name="Roets F."/>
            <person name="Aylward J."/>
        </authorList>
    </citation>
    <scope>NUCLEOTIDE SEQUENCE [LARGE SCALE GENOMIC DNA]</scope>
    <source>
        <strain evidence="4">CMW44962</strain>
    </source>
</reference>
<dbReference type="GO" id="GO:0016491">
    <property type="term" value="F:oxidoreductase activity"/>
    <property type="evidence" value="ECO:0007669"/>
    <property type="project" value="UniProtKB-KW"/>
</dbReference>